<dbReference type="Pfam" id="PF08220">
    <property type="entry name" value="HTH_DeoR"/>
    <property type="match status" value="1"/>
</dbReference>
<dbReference type="RefSeq" id="WP_187028010.1">
    <property type="nucleotide sequence ID" value="NZ_AP023420.1"/>
</dbReference>
<keyword evidence="2" id="KW-0804">Transcription</keyword>
<keyword evidence="6" id="KW-1185">Reference proteome</keyword>
<dbReference type="EMBL" id="AP023420">
    <property type="protein sequence ID" value="BCK83807.1"/>
    <property type="molecule type" value="Genomic_DNA"/>
</dbReference>
<dbReference type="InterPro" id="IPR002104">
    <property type="entry name" value="Integrase_catalytic"/>
</dbReference>
<dbReference type="InterPro" id="IPR001034">
    <property type="entry name" value="DeoR_HTH"/>
</dbReference>
<accession>A0A810QC54</accession>
<evidence type="ECO:0000256" key="3">
    <source>
        <dbReference type="ARBA" id="ARBA00023172"/>
    </source>
</evidence>
<evidence type="ECO:0000256" key="2">
    <source>
        <dbReference type="ARBA" id="ARBA00023163"/>
    </source>
</evidence>
<dbReference type="KEGG" id="pfaa:MM59RIKEN_11260"/>
<dbReference type="InterPro" id="IPR036390">
    <property type="entry name" value="WH_DNA-bd_sf"/>
</dbReference>
<evidence type="ECO:0000313" key="5">
    <source>
        <dbReference type="EMBL" id="BCK83807.1"/>
    </source>
</evidence>
<keyword evidence="1" id="KW-0805">Transcription regulation</keyword>
<dbReference type="PROSITE" id="PS51898">
    <property type="entry name" value="TYR_RECOMBINASE"/>
    <property type="match status" value="1"/>
</dbReference>
<dbReference type="GO" id="GO:0003677">
    <property type="term" value="F:DNA binding"/>
    <property type="evidence" value="ECO:0007669"/>
    <property type="project" value="InterPro"/>
</dbReference>
<dbReference type="AlphaFoldDB" id="A0A810QC54"/>
<reference evidence="5" key="1">
    <citation type="submission" date="2020-09" db="EMBL/GenBank/DDBJ databases">
        <title>New species isolated from human feces.</title>
        <authorList>
            <person name="Kitahara M."/>
            <person name="Shigeno Y."/>
            <person name="Shime M."/>
            <person name="Matsumoto Y."/>
            <person name="Nakamura S."/>
            <person name="Motooka D."/>
            <person name="Fukuoka S."/>
            <person name="Nishikawa H."/>
            <person name="Benno Y."/>
        </authorList>
    </citation>
    <scope>NUCLEOTIDE SEQUENCE</scope>
    <source>
        <strain evidence="5">MM59</strain>
    </source>
</reference>
<protein>
    <recommendedName>
        <fullName evidence="4">Tyr recombinase domain-containing protein</fullName>
    </recommendedName>
</protein>
<feature type="domain" description="Tyr recombinase" evidence="4">
    <location>
        <begin position="4"/>
        <end position="176"/>
    </location>
</feature>
<name>A0A810QC54_9FIRM</name>
<dbReference type="Gene3D" id="1.10.443.10">
    <property type="entry name" value="Intergrase catalytic core"/>
    <property type="match status" value="2"/>
</dbReference>
<dbReference type="Pfam" id="PF00589">
    <property type="entry name" value="Phage_integrase"/>
    <property type="match status" value="1"/>
</dbReference>
<sequence>MEPYTVHRPDEAAIRRILEKHPYDAVGMAVRLAWMAGLLRNEIVSLRWDAVNFLNQEIELPDRSIPLCQELEEYLARMSERLDWGSNYVLLSDRLHKPMQPQPVSHIVRRALDEEGQREVRLIDLRHDFIIRQLQRHDWQYVSRITGVAAVALGQHFAEFLPEKRVSTKVLPERAPDVNEILLSRLLHSEGTSAAGTALQLTWQAGLTLEEITALTWDQVDVQRRLLEPIPGKTVPMNDGLAQFLERLRMESGESGGTVLRAPRSRLPMRPDRLSRVVRAALVRAGIDDLTVRDLRQDYAIRAGGETRILQYVRQHGFITRNALTELLHVSKPTAYRRLTALTDKGRLVRVGTRYYPPAAVVPPERQYQVIREYLQEEGAAYRQDIARLLRIEPRQCTVILQHLVEEGKLSREKYRYTLRDA</sequence>
<keyword evidence="3" id="KW-0233">DNA recombination</keyword>
<proteinExistence type="predicted"/>
<dbReference type="InterPro" id="IPR013762">
    <property type="entry name" value="Integrase-like_cat_sf"/>
</dbReference>
<dbReference type="SUPFAM" id="SSF46785">
    <property type="entry name" value="Winged helix' DNA-binding domain"/>
    <property type="match status" value="2"/>
</dbReference>
<dbReference type="InterPro" id="IPR011010">
    <property type="entry name" value="DNA_brk_join_enz"/>
</dbReference>
<dbReference type="SUPFAM" id="SSF56349">
    <property type="entry name" value="DNA breaking-rejoining enzymes"/>
    <property type="match status" value="2"/>
</dbReference>
<dbReference type="GO" id="GO:0015074">
    <property type="term" value="P:DNA integration"/>
    <property type="evidence" value="ECO:0007669"/>
    <property type="project" value="InterPro"/>
</dbReference>
<dbReference type="GO" id="GO:0006310">
    <property type="term" value="P:DNA recombination"/>
    <property type="evidence" value="ECO:0007669"/>
    <property type="project" value="UniProtKB-KW"/>
</dbReference>
<organism evidence="5 6">
    <name type="scientific">Pusillibacter faecalis</name>
    <dbReference type="NCBI Taxonomy" id="2714358"/>
    <lineage>
        <taxon>Bacteria</taxon>
        <taxon>Bacillati</taxon>
        <taxon>Bacillota</taxon>
        <taxon>Clostridia</taxon>
        <taxon>Eubacteriales</taxon>
        <taxon>Oscillospiraceae</taxon>
        <taxon>Pusillibacter</taxon>
    </lineage>
</organism>
<dbReference type="GO" id="GO:0003700">
    <property type="term" value="F:DNA-binding transcription factor activity"/>
    <property type="evidence" value="ECO:0007669"/>
    <property type="project" value="InterPro"/>
</dbReference>
<evidence type="ECO:0000256" key="1">
    <source>
        <dbReference type="ARBA" id="ARBA00023015"/>
    </source>
</evidence>
<dbReference type="Proteomes" id="UP000679848">
    <property type="component" value="Chromosome"/>
</dbReference>
<evidence type="ECO:0000259" key="4">
    <source>
        <dbReference type="PROSITE" id="PS51898"/>
    </source>
</evidence>
<evidence type="ECO:0000313" key="6">
    <source>
        <dbReference type="Proteomes" id="UP000679848"/>
    </source>
</evidence>
<gene>
    <name evidence="5" type="ORF">MM59RIKEN_11260</name>
</gene>